<dbReference type="InterPro" id="IPR036388">
    <property type="entry name" value="WH-like_DNA-bd_sf"/>
</dbReference>
<dbReference type="GO" id="GO:0006351">
    <property type="term" value="P:DNA-templated transcription"/>
    <property type="evidence" value="ECO:0007669"/>
    <property type="project" value="TreeGrafter"/>
</dbReference>
<evidence type="ECO:0000256" key="3">
    <source>
        <dbReference type="ARBA" id="ARBA00023125"/>
    </source>
</evidence>
<comment type="similarity">
    <text evidence="1">Belongs to the LysR transcriptional regulatory family.</text>
</comment>
<evidence type="ECO:0000313" key="7">
    <source>
        <dbReference type="Proteomes" id="UP000503003"/>
    </source>
</evidence>
<accession>A0A6G7CQG1</accession>
<dbReference type="Gene3D" id="1.10.10.10">
    <property type="entry name" value="Winged helix-like DNA-binding domain superfamily/Winged helix DNA-binding domain"/>
    <property type="match status" value="1"/>
</dbReference>
<proteinExistence type="inferred from homology"/>
<dbReference type="InterPro" id="IPR036390">
    <property type="entry name" value="WH_DNA-bd_sf"/>
</dbReference>
<dbReference type="InterPro" id="IPR000847">
    <property type="entry name" value="LysR_HTH_N"/>
</dbReference>
<keyword evidence="3" id="KW-0238">DNA-binding</keyword>
<dbReference type="GO" id="GO:0043565">
    <property type="term" value="F:sequence-specific DNA binding"/>
    <property type="evidence" value="ECO:0007669"/>
    <property type="project" value="TreeGrafter"/>
</dbReference>
<dbReference type="FunFam" id="1.10.10.10:FF:000001">
    <property type="entry name" value="LysR family transcriptional regulator"/>
    <property type="match status" value="1"/>
</dbReference>
<keyword evidence="4" id="KW-0804">Transcription</keyword>
<keyword evidence="2" id="KW-0805">Transcription regulation</keyword>
<dbReference type="KEGG" id="vzi:G5S32_20445"/>
<sequence>MLSSQDIEFFITVADSRSLAAAARKLNVTPPSVSQRLQNIERKLGVKLIDRNARLTSLTTEGEVLASKGQQLLKDLEHLTQDVSDKKLAISGELKLVSSLGFGEKHIGPLAAEFQSLYPSLRIELFLSDIPKWSAHNSPDIMFYIGHLQDSALKRIVLSKNRRLLLASPEYLKSAPPLDEPQDLELHRCIALRENDEDATMWRLTHIDTQRETSVRVVPVLSSNVSRVTKNWCIDGQGIIQRSEWDVKEELKTGKLVRVLPEYQLQEADIVALLSSDQFHRSQKVSAFLDYVKQKLPARL</sequence>
<evidence type="ECO:0000256" key="4">
    <source>
        <dbReference type="ARBA" id="ARBA00023163"/>
    </source>
</evidence>
<dbReference type="Gene3D" id="3.40.190.290">
    <property type="match status" value="1"/>
</dbReference>
<name>A0A6G7CQG1_9VIBR</name>
<evidence type="ECO:0000313" key="6">
    <source>
        <dbReference type="EMBL" id="QIH44319.1"/>
    </source>
</evidence>
<dbReference type="Proteomes" id="UP000503003">
    <property type="component" value="Chromosome 2"/>
</dbReference>
<dbReference type="InterPro" id="IPR005119">
    <property type="entry name" value="LysR_subst-bd"/>
</dbReference>
<dbReference type="GO" id="GO:0003700">
    <property type="term" value="F:DNA-binding transcription factor activity"/>
    <property type="evidence" value="ECO:0007669"/>
    <property type="project" value="InterPro"/>
</dbReference>
<dbReference type="EMBL" id="CP049332">
    <property type="protein sequence ID" value="QIH44319.1"/>
    <property type="molecule type" value="Genomic_DNA"/>
</dbReference>
<dbReference type="Pfam" id="PF03466">
    <property type="entry name" value="LysR_substrate"/>
    <property type="match status" value="1"/>
</dbReference>
<reference evidence="6 7" key="1">
    <citation type="submission" date="2020-02" db="EMBL/GenBank/DDBJ databases">
        <title>A complete genome of a marine bacterium Vibrio sp. ZWAL4003 isolated from the mangrove sediment with the ability to degrade polysaccharides.</title>
        <authorList>
            <person name="Wu J."/>
            <person name="Qu W."/>
            <person name="Zeng R."/>
        </authorList>
    </citation>
    <scope>NUCLEOTIDE SEQUENCE [LARGE SCALE GENOMIC DNA]</scope>
    <source>
        <strain evidence="6 7">ZWAL4003</strain>
    </source>
</reference>
<dbReference type="PRINTS" id="PR00039">
    <property type="entry name" value="HTHLYSR"/>
</dbReference>
<dbReference type="Pfam" id="PF00126">
    <property type="entry name" value="HTH_1"/>
    <property type="match status" value="1"/>
</dbReference>
<evidence type="ECO:0000259" key="5">
    <source>
        <dbReference type="PROSITE" id="PS50931"/>
    </source>
</evidence>
<dbReference type="InterPro" id="IPR058163">
    <property type="entry name" value="LysR-type_TF_proteobact-type"/>
</dbReference>
<dbReference type="SUPFAM" id="SSF53850">
    <property type="entry name" value="Periplasmic binding protein-like II"/>
    <property type="match status" value="1"/>
</dbReference>
<dbReference type="PROSITE" id="PS50931">
    <property type="entry name" value="HTH_LYSR"/>
    <property type="match status" value="1"/>
</dbReference>
<dbReference type="RefSeq" id="WP_165313979.1">
    <property type="nucleotide sequence ID" value="NZ_CP049332.1"/>
</dbReference>
<gene>
    <name evidence="6" type="ORF">G5S32_20445</name>
</gene>
<feature type="domain" description="HTH lysR-type" evidence="5">
    <location>
        <begin position="2"/>
        <end position="59"/>
    </location>
</feature>
<organism evidence="6 7">
    <name type="scientific">Vibrio ziniensis</name>
    <dbReference type="NCBI Taxonomy" id="2711221"/>
    <lineage>
        <taxon>Bacteria</taxon>
        <taxon>Pseudomonadati</taxon>
        <taxon>Pseudomonadota</taxon>
        <taxon>Gammaproteobacteria</taxon>
        <taxon>Vibrionales</taxon>
        <taxon>Vibrionaceae</taxon>
        <taxon>Vibrio</taxon>
    </lineage>
</organism>
<dbReference type="PANTHER" id="PTHR30537">
    <property type="entry name" value="HTH-TYPE TRANSCRIPTIONAL REGULATOR"/>
    <property type="match status" value="1"/>
</dbReference>
<dbReference type="AlphaFoldDB" id="A0A6G7CQG1"/>
<dbReference type="PANTHER" id="PTHR30537:SF5">
    <property type="entry name" value="HTH-TYPE TRANSCRIPTIONAL ACTIVATOR TTDR-RELATED"/>
    <property type="match status" value="1"/>
</dbReference>
<protein>
    <submittedName>
        <fullName evidence="6">LysR family transcriptional regulator</fullName>
    </submittedName>
</protein>
<evidence type="ECO:0000256" key="2">
    <source>
        <dbReference type="ARBA" id="ARBA00023015"/>
    </source>
</evidence>
<dbReference type="SUPFAM" id="SSF46785">
    <property type="entry name" value="Winged helix' DNA-binding domain"/>
    <property type="match status" value="1"/>
</dbReference>
<evidence type="ECO:0000256" key="1">
    <source>
        <dbReference type="ARBA" id="ARBA00009437"/>
    </source>
</evidence>
<keyword evidence="7" id="KW-1185">Reference proteome</keyword>